<protein>
    <submittedName>
        <fullName evidence="1">Unannotated protein</fullName>
    </submittedName>
</protein>
<gene>
    <name evidence="1" type="ORF">UFOPK1410_00234</name>
</gene>
<name>A0A6J6B2Y3_9ZZZZ</name>
<evidence type="ECO:0000313" key="1">
    <source>
        <dbReference type="EMBL" id="CAB4532908.1"/>
    </source>
</evidence>
<accession>A0A6J6B2Y3</accession>
<organism evidence="1">
    <name type="scientific">freshwater metagenome</name>
    <dbReference type="NCBI Taxonomy" id="449393"/>
    <lineage>
        <taxon>unclassified sequences</taxon>
        <taxon>metagenomes</taxon>
        <taxon>ecological metagenomes</taxon>
    </lineage>
</organism>
<dbReference type="AlphaFoldDB" id="A0A6J6B2Y3"/>
<reference evidence="1" key="1">
    <citation type="submission" date="2020-05" db="EMBL/GenBank/DDBJ databases">
        <authorList>
            <person name="Chiriac C."/>
            <person name="Salcher M."/>
            <person name="Ghai R."/>
            <person name="Kavagutti S V."/>
        </authorList>
    </citation>
    <scope>NUCLEOTIDE SEQUENCE</scope>
</reference>
<sequence length="113" mass="11654">MATASAAFVESIGDTRIESVRRSKRAPSEVSAAIINSLSRETSGSISSVAESASAAKTSSRLVSDFEPGSLMLAAIGALTVGATQGSEYFSEVIGYKNTSKSGIQWGMRDGVT</sequence>
<dbReference type="EMBL" id="CAEZSH010000015">
    <property type="protein sequence ID" value="CAB4532908.1"/>
    <property type="molecule type" value="Genomic_DNA"/>
</dbReference>
<proteinExistence type="predicted"/>